<dbReference type="InterPro" id="IPR013762">
    <property type="entry name" value="Integrase-like_cat_sf"/>
</dbReference>
<evidence type="ECO:0000256" key="2">
    <source>
        <dbReference type="ARBA" id="ARBA00022553"/>
    </source>
</evidence>
<evidence type="ECO:0000313" key="8">
    <source>
        <dbReference type="Proteomes" id="UP000694523"/>
    </source>
</evidence>
<evidence type="ECO:0000256" key="4">
    <source>
        <dbReference type="ARBA" id="ARBA00023172"/>
    </source>
</evidence>
<keyword evidence="2" id="KW-0597">Phosphoprotein</keyword>
<protein>
    <recommendedName>
        <fullName evidence="6">ZMYM2-like/QRICH1 C-terminal domain-containing protein</fullName>
    </recommendedName>
</protein>
<feature type="domain" description="ZMYM2-like/QRICH1 C-terminal" evidence="6">
    <location>
        <begin position="171"/>
        <end position="239"/>
    </location>
</feature>
<dbReference type="InterPro" id="IPR052787">
    <property type="entry name" value="MAVS"/>
</dbReference>
<dbReference type="GO" id="GO:0006310">
    <property type="term" value="P:DNA recombination"/>
    <property type="evidence" value="ECO:0007669"/>
    <property type="project" value="UniProtKB-KW"/>
</dbReference>
<name>A0A8C6WIZ3_9GOBI</name>
<dbReference type="Pfam" id="PF12012">
    <property type="entry name" value="DUF3504"/>
    <property type="match status" value="1"/>
</dbReference>
<dbReference type="AlphaFoldDB" id="A0A8C6WIZ3"/>
<dbReference type="GO" id="GO:0003677">
    <property type="term" value="F:DNA binding"/>
    <property type="evidence" value="ECO:0007669"/>
    <property type="project" value="InterPro"/>
</dbReference>
<dbReference type="PANTHER" id="PTHR21446:SF12">
    <property type="entry name" value="POTASSIUM CHANNEL TETRAMERIZATION DOMAIN CONTAINING 1"/>
    <property type="match status" value="1"/>
</dbReference>
<dbReference type="PANTHER" id="PTHR21446">
    <property type="entry name" value="DUF3504 DOMAIN-CONTAINING PROTEIN"/>
    <property type="match status" value="1"/>
</dbReference>
<dbReference type="Gene3D" id="1.10.443.10">
    <property type="entry name" value="Intergrase catalytic core"/>
    <property type="match status" value="1"/>
</dbReference>
<keyword evidence="8" id="KW-1185">Reference proteome</keyword>
<dbReference type="InterPro" id="IPR021893">
    <property type="entry name" value="ZMYM2-like_C"/>
</dbReference>
<reference evidence="7" key="1">
    <citation type="submission" date="2025-08" db="UniProtKB">
        <authorList>
            <consortium name="Ensembl"/>
        </authorList>
    </citation>
    <scope>IDENTIFICATION</scope>
</reference>
<dbReference type="Proteomes" id="UP000694523">
    <property type="component" value="Unplaced"/>
</dbReference>
<evidence type="ECO:0000313" key="7">
    <source>
        <dbReference type="Ensembl" id="ENSNMLP00000010802.1"/>
    </source>
</evidence>
<sequence>MESNDLDFENRHRKSTKNNTVWAMKVFQEWIQETQNSSVVEDADGLNTLLRSFYPSVRNSTGAVYSVASYTALRSGISRYYSHFNILKKPLFNSNNNVYKSVLKAHRKSGKDTSQHHPPISSADLKKIKDSGVLSTSTAIGLVRKVWFDVQLQLARRGREDPTDPMQQNYRVCIFAEPTNPNCPVESFKKYISHCPPDTTRFYLHPLRKPQEALNQQNIWYSREPMGHNALGQMLPNISKAAALSARYTNHSLRSTAVQLLSKAGLQTREIMTVTGDRCETSMRLPLSLSPSLQETLGESLKKLTGVRLSTPPEMHHHSSSPTAPSTGTSSLTSISS</sequence>
<feature type="compositionally biased region" description="Low complexity" evidence="5">
    <location>
        <begin position="320"/>
        <end position="337"/>
    </location>
</feature>
<evidence type="ECO:0000256" key="1">
    <source>
        <dbReference type="ARBA" id="ARBA00022499"/>
    </source>
</evidence>
<proteinExistence type="predicted"/>
<keyword evidence="1" id="KW-1017">Isopeptide bond</keyword>
<evidence type="ECO:0000256" key="3">
    <source>
        <dbReference type="ARBA" id="ARBA00022843"/>
    </source>
</evidence>
<dbReference type="Ensembl" id="ENSNMLT00000012227.1">
    <property type="protein sequence ID" value="ENSNMLP00000010802.1"/>
    <property type="gene ID" value="ENSNMLG00000007446.1"/>
</dbReference>
<reference evidence="7" key="2">
    <citation type="submission" date="2025-09" db="UniProtKB">
        <authorList>
            <consortium name="Ensembl"/>
        </authorList>
    </citation>
    <scope>IDENTIFICATION</scope>
</reference>
<accession>A0A8C6WIZ3</accession>
<dbReference type="SUPFAM" id="SSF56349">
    <property type="entry name" value="DNA breaking-rejoining enzymes"/>
    <property type="match status" value="1"/>
</dbReference>
<evidence type="ECO:0000256" key="5">
    <source>
        <dbReference type="SAM" id="MobiDB-lite"/>
    </source>
</evidence>
<dbReference type="InterPro" id="IPR011010">
    <property type="entry name" value="DNA_brk_join_enz"/>
</dbReference>
<evidence type="ECO:0000259" key="6">
    <source>
        <dbReference type="Pfam" id="PF12012"/>
    </source>
</evidence>
<organism evidence="7 8">
    <name type="scientific">Neogobius melanostomus</name>
    <name type="common">round goby</name>
    <dbReference type="NCBI Taxonomy" id="47308"/>
    <lineage>
        <taxon>Eukaryota</taxon>
        <taxon>Metazoa</taxon>
        <taxon>Chordata</taxon>
        <taxon>Craniata</taxon>
        <taxon>Vertebrata</taxon>
        <taxon>Euteleostomi</taxon>
        <taxon>Actinopterygii</taxon>
        <taxon>Neopterygii</taxon>
        <taxon>Teleostei</taxon>
        <taxon>Neoteleostei</taxon>
        <taxon>Acanthomorphata</taxon>
        <taxon>Gobiaria</taxon>
        <taxon>Gobiiformes</taxon>
        <taxon>Gobioidei</taxon>
        <taxon>Gobiidae</taxon>
        <taxon>Benthophilinae</taxon>
        <taxon>Neogobiini</taxon>
        <taxon>Neogobius</taxon>
    </lineage>
</organism>
<keyword evidence="4" id="KW-0233">DNA recombination</keyword>
<keyword evidence="3" id="KW-0832">Ubl conjugation</keyword>
<feature type="region of interest" description="Disordered" evidence="5">
    <location>
        <begin position="310"/>
        <end position="337"/>
    </location>
</feature>
<dbReference type="GO" id="GO:0015074">
    <property type="term" value="P:DNA integration"/>
    <property type="evidence" value="ECO:0007669"/>
    <property type="project" value="InterPro"/>
</dbReference>